<keyword evidence="4 6" id="KW-1133">Transmembrane helix</keyword>
<evidence type="ECO:0000256" key="2">
    <source>
        <dbReference type="ARBA" id="ARBA00022475"/>
    </source>
</evidence>
<feature type="transmembrane region" description="Helical" evidence="6">
    <location>
        <begin position="69"/>
        <end position="89"/>
    </location>
</feature>
<dbReference type="InterPro" id="IPR001123">
    <property type="entry name" value="LeuE-type"/>
</dbReference>
<organism evidence="7 8">
    <name type="scientific">Robbsia betulipollinis</name>
    <dbReference type="NCBI Taxonomy" id="2981849"/>
    <lineage>
        <taxon>Bacteria</taxon>
        <taxon>Pseudomonadati</taxon>
        <taxon>Pseudomonadota</taxon>
        <taxon>Betaproteobacteria</taxon>
        <taxon>Burkholderiales</taxon>
        <taxon>Burkholderiaceae</taxon>
        <taxon>Robbsia</taxon>
    </lineage>
</organism>
<dbReference type="EMBL" id="JAPMXC010000001">
    <property type="protein sequence ID" value="MCY0386059.1"/>
    <property type="molecule type" value="Genomic_DNA"/>
</dbReference>
<keyword evidence="5 6" id="KW-0472">Membrane</keyword>
<keyword evidence="2" id="KW-1003">Cell membrane</keyword>
<comment type="caution">
    <text evidence="7">The sequence shown here is derived from an EMBL/GenBank/DDBJ whole genome shotgun (WGS) entry which is preliminary data.</text>
</comment>
<reference evidence="7" key="1">
    <citation type="submission" date="2022-11" db="EMBL/GenBank/DDBJ databases">
        <title>Robbsia betulipollinis sp. nov., isolated from pollen of birch (Betula pendula).</title>
        <authorList>
            <person name="Shi H."/>
            <person name="Ambika Manirajan B."/>
            <person name="Ratering S."/>
            <person name="Geissler-Plaum R."/>
            <person name="Schnell S."/>
        </authorList>
    </citation>
    <scope>NUCLEOTIDE SEQUENCE</scope>
    <source>
        <strain evidence="7">Bb-Pol-6</strain>
    </source>
</reference>
<protein>
    <submittedName>
        <fullName evidence="7">LysE/ArgO family amino acid transporter</fullName>
    </submittedName>
</protein>
<dbReference type="Proteomes" id="UP001082899">
    <property type="component" value="Unassembled WGS sequence"/>
</dbReference>
<keyword evidence="3 6" id="KW-0812">Transmembrane</keyword>
<dbReference type="PANTHER" id="PTHR30086:SF20">
    <property type="entry name" value="ARGININE EXPORTER PROTEIN ARGO-RELATED"/>
    <property type="match status" value="1"/>
</dbReference>
<evidence type="ECO:0000313" key="8">
    <source>
        <dbReference type="Proteomes" id="UP001082899"/>
    </source>
</evidence>
<gene>
    <name evidence="7" type="ORF">OVY01_02125</name>
</gene>
<accession>A0ABT3ZHQ7</accession>
<evidence type="ECO:0000313" key="7">
    <source>
        <dbReference type="EMBL" id="MCY0386059.1"/>
    </source>
</evidence>
<feature type="transmembrane region" description="Helical" evidence="6">
    <location>
        <begin position="183"/>
        <end position="201"/>
    </location>
</feature>
<proteinExistence type="predicted"/>
<evidence type="ECO:0000256" key="4">
    <source>
        <dbReference type="ARBA" id="ARBA00022989"/>
    </source>
</evidence>
<evidence type="ECO:0000256" key="3">
    <source>
        <dbReference type="ARBA" id="ARBA00022692"/>
    </source>
</evidence>
<evidence type="ECO:0000256" key="6">
    <source>
        <dbReference type="SAM" id="Phobius"/>
    </source>
</evidence>
<feature type="transmembrane region" description="Helical" evidence="6">
    <location>
        <begin position="6"/>
        <end position="26"/>
    </location>
</feature>
<feature type="transmembrane region" description="Helical" evidence="6">
    <location>
        <begin position="38"/>
        <end position="63"/>
    </location>
</feature>
<keyword evidence="8" id="KW-1185">Reference proteome</keyword>
<dbReference type="PANTHER" id="PTHR30086">
    <property type="entry name" value="ARGININE EXPORTER PROTEIN ARGO"/>
    <property type="match status" value="1"/>
</dbReference>
<sequence>MALQSVVSGFGLSAGLIIAIGAQNAYVLKQGLLQRNVFVIVALCSIFDAFLIGLGVGGMGYVVHAHPGLMAVVRYAGAIFLVAYGVKAFRAAWRGGGHLEAVEQPSRSTWQTALQVLALSALNPHVYLDTVVLLGSIGGRLPWPDRAWFAGGAMSASIAWFSLLGFGARFLRPVFRKESAWRMLDIAIGIIMLSMAASLLFA</sequence>
<dbReference type="RefSeq" id="WP_267845285.1">
    <property type="nucleotide sequence ID" value="NZ_JAPMXC010000001.1"/>
</dbReference>
<evidence type="ECO:0000256" key="5">
    <source>
        <dbReference type="ARBA" id="ARBA00023136"/>
    </source>
</evidence>
<feature type="transmembrane region" description="Helical" evidence="6">
    <location>
        <begin position="148"/>
        <end position="171"/>
    </location>
</feature>
<evidence type="ECO:0000256" key="1">
    <source>
        <dbReference type="ARBA" id="ARBA00004651"/>
    </source>
</evidence>
<name>A0ABT3ZHQ7_9BURK</name>
<comment type="subcellular location">
    <subcellularLocation>
        <location evidence="1">Cell membrane</location>
        <topology evidence="1">Multi-pass membrane protein</topology>
    </subcellularLocation>
</comment>
<dbReference type="Pfam" id="PF01810">
    <property type="entry name" value="LysE"/>
    <property type="match status" value="1"/>
</dbReference>